<dbReference type="Proteomes" id="UP000663444">
    <property type="component" value="Chromosome"/>
</dbReference>
<evidence type="ECO:0000256" key="3">
    <source>
        <dbReference type="ARBA" id="ARBA00023125"/>
    </source>
</evidence>
<organism evidence="7 8">
    <name type="scientific">Azospira restricta</name>
    <dbReference type="NCBI Taxonomy" id="404405"/>
    <lineage>
        <taxon>Bacteria</taxon>
        <taxon>Pseudomonadati</taxon>
        <taxon>Pseudomonadota</taxon>
        <taxon>Betaproteobacteria</taxon>
        <taxon>Rhodocyclales</taxon>
        <taxon>Rhodocyclaceae</taxon>
        <taxon>Azospira</taxon>
    </lineage>
</organism>
<name>A0A974PYQ2_9RHOO</name>
<sequence>MVRKTKEEALETRHRILDAAERVFHAQGVARTSLAQIAEAAGVTRGAIYWHFANKADLFDAMMQRVIAPTEAGCLDPALLEADDPLAAMRELALDFLMQVARDPQHQRVFEIAIHKSEYVGEMADARDRHLDCARRHRVLLEAAMRKAQDKGLVARRHHPQAAVEGLIALIDGLLLNWTLDNALFPLADYAAPIIDTYLAGLRAA</sequence>
<dbReference type="InterPro" id="IPR009057">
    <property type="entry name" value="Homeodomain-like_sf"/>
</dbReference>
<dbReference type="GO" id="GO:0000976">
    <property type="term" value="F:transcription cis-regulatory region binding"/>
    <property type="evidence" value="ECO:0007669"/>
    <property type="project" value="TreeGrafter"/>
</dbReference>
<protein>
    <submittedName>
        <fullName evidence="7">TetR family transcriptional regulator</fullName>
    </submittedName>
</protein>
<dbReference type="PANTHER" id="PTHR30055">
    <property type="entry name" value="HTH-TYPE TRANSCRIPTIONAL REGULATOR RUTR"/>
    <property type="match status" value="1"/>
</dbReference>
<evidence type="ECO:0000313" key="7">
    <source>
        <dbReference type="EMBL" id="QRJ63576.1"/>
    </source>
</evidence>
<keyword evidence="2" id="KW-0805">Transcription regulation</keyword>
<dbReference type="InterPro" id="IPR036271">
    <property type="entry name" value="Tet_transcr_reg_TetR-rel_C_sf"/>
</dbReference>
<reference evidence="7" key="1">
    <citation type="submission" date="2020-11" db="EMBL/GenBank/DDBJ databases">
        <title>Azospira restricta DSM 18626 genome sequence.</title>
        <authorList>
            <person name="Moe W.M."/>
        </authorList>
    </citation>
    <scope>NUCLEOTIDE SEQUENCE</scope>
    <source>
        <strain evidence="7">DSM 18626</strain>
    </source>
</reference>
<dbReference type="EMBL" id="CP064781">
    <property type="protein sequence ID" value="QRJ63576.1"/>
    <property type="molecule type" value="Genomic_DNA"/>
</dbReference>
<evidence type="ECO:0000256" key="1">
    <source>
        <dbReference type="ARBA" id="ARBA00022491"/>
    </source>
</evidence>
<dbReference type="PROSITE" id="PS01081">
    <property type="entry name" value="HTH_TETR_1"/>
    <property type="match status" value="1"/>
</dbReference>
<proteinExistence type="predicted"/>
<accession>A0A974PYQ2</accession>
<feature type="DNA-binding region" description="H-T-H motif" evidence="5">
    <location>
        <begin position="33"/>
        <end position="52"/>
    </location>
</feature>
<keyword evidence="3 5" id="KW-0238">DNA-binding</keyword>
<evidence type="ECO:0000259" key="6">
    <source>
        <dbReference type="PROSITE" id="PS50977"/>
    </source>
</evidence>
<dbReference type="Gene3D" id="1.10.357.10">
    <property type="entry name" value="Tetracycline Repressor, domain 2"/>
    <property type="match status" value="1"/>
</dbReference>
<dbReference type="InterPro" id="IPR023772">
    <property type="entry name" value="DNA-bd_HTH_TetR-type_CS"/>
</dbReference>
<evidence type="ECO:0000256" key="2">
    <source>
        <dbReference type="ARBA" id="ARBA00023015"/>
    </source>
</evidence>
<dbReference type="PRINTS" id="PR00455">
    <property type="entry name" value="HTHTETR"/>
</dbReference>
<dbReference type="InterPro" id="IPR001647">
    <property type="entry name" value="HTH_TetR"/>
</dbReference>
<dbReference type="KEGG" id="ares:IWH25_17840"/>
<dbReference type="SUPFAM" id="SSF48498">
    <property type="entry name" value="Tetracyclin repressor-like, C-terminal domain"/>
    <property type="match status" value="1"/>
</dbReference>
<evidence type="ECO:0000256" key="4">
    <source>
        <dbReference type="ARBA" id="ARBA00023163"/>
    </source>
</evidence>
<dbReference type="InterPro" id="IPR013572">
    <property type="entry name" value="Tscrpt_reg_MAATS_C"/>
</dbReference>
<gene>
    <name evidence="7" type="ORF">IWH25_17840</name>
</gene>
<dbReference type="Pfam" id="PF00440">
    <property type="entry name" value="TetR_N"/>
    <property type="match status" value="1"/>
</dbReference>
<dbReference type="RefSeq" id="WP_203387104.1">
    <property type="nucleotide sequence ID" value="NZ_CP064781.1"/>
</dbReference>
<keyword evidence="1" id="KW-0678">Repressor</keyword>
<keyword evidence="4" id="KW-0804">Transcription</keyword>
<dbReference type="Pfam" id="PF08361">
    <property type="entry name" value="TetR_C_2"/>
    <property type="match status" value="1"/>
</dbReference>
<dbReference type="PANTHER" id="PTHR30055:SF240">
    <property type="entry name" value="HTH-TYPE TRANSCRIPTIONAL REGULATOR ACRR"/>
    <property type="match status" value="1"/>
</dbReference>
<keyword evidence="8" id="KW-1185">Reference proteome</keyword>
<dbReference type="SUPFAM" id="SSF46689">
    <property type="entry name" value="Homeodomain-like"/>
    <property type="match status" value="1"/>
</dbReference>
<feature type="domain" description="HTH tetR-type" evidence="6">
    <location>
        <begin position="10"/>
        <end position="70"/>
    </location>
</feature>
<evidence type="ECO:0000313" key="8">
    <source>
        <dbReference type="Proteomes" id="UP000663444"/>
    </source>
</evidence>
<evidence type="ECO:0000256" key="5">
    <source>
        <dbReference type="PROSITE-ProRule" id="PRU00335"/>
    </source>
</evidence>
<dbReference type="InterPro" id="IPR050109">
    <property type="entry name" value="HTH-type_TetR-like_transc_reg"/>
</dbReference>
<dbReference type="PROSITE" id="PS50977">
    <property type="entry name" value="HTH_TETR_2"/>
    <property type="match status" value="1"/>
</dbReference>
<dbReference type="GO" id="GO:0003700">
    <property type="term" value="F:DNA-binding transcription factor activity"/>
    <property type="evidence" value="ECO:0007669"/>
    <property type="project" value="TreeGrafter"/>
</dbReference>
<dbReference type="AlphaFoldDB" id="A0A974PYQ2"/>